<evidence type="ECO:0000256" key="1">
    <source>
        <dbReference type="SAM" id="MobiDB-lite"/>
    </source>
</evidence>
<keyword evidence="2" id="KW-1185">Reference proteome</keyword>
<protein>
    <submittedName>
        <fullName evidence="3">Uncharacterized protein</fullName>
    </submittedName>
</protein>
<proteinExistence type="predicted"/>
<accession>A0A1I8AUN2</accession>
<reference evidence="3" key="1">
    <citation type="submission" date="2016-11" db="UniProtKB">
        <authorList>
            <consortium name="WormBaseParasite"/>
        </authorList>
    </citation>
    <scope>IDENTIFICATION</scope>
</reference>
<name>A0A1I8AUN2_9BILA</name>
<sequence>MGNAAGSQSSGGSGSSSRRQMHVTYGDSTGHHITVTVPSASANSASPTAFMSAISYRSYCSGLHCLHARFTKSPGNTLNMGGHNEMSTSGRASPTGCEMLVNRSRGARRGRRALVRRPACPEVM</sequence>
<feature type="region of interest" description="Disordered" evidence="1">
    <location>
        <begin position="1"/>
        <end position="34"/>
    </location>
</feature>
<organism evidence="2 3">
    <name type="scientific">Steinernema glaseri</name>
    <dbReference type="NCBI Taxonomy" id="37863"/>
    <lineage>
        <taxon>Eukaryota</taxon>
        <taxon>Metazoa</taxon>
        <taxon>Ecdysozoa</taxon>
        <taxon>Nematoda</taxon>
        <taxon>Chromadorea</taxon>
        <taxon>Rhabditida</taxon>
        <taxon>Tylenchina</taxon>
        <taxon>Panagrolaimomorpha</taxon>
        <taxon>Strongyloidoidea</taxon>
        <taxon>Steinernematidae</taxon>
        <taxon>Steinernema</taxon>
    </lineage>
</organism>
<dbReference type="Proteomes" id="UP000095287">
    <property type="component" value="Unplaced"/>
</dbReference>
<evidence type="ECO:0000313" key="2">
    <source>
        <dbReference type="Proteomes" id="UP000095287"/>
    </source>
</evidence>
<dbReference type="AlphaFoldDB" id="A0A1I8AUN2"/>
<dbReference type="WBParaSite" id="L893_g9678.t1">
    <property type="protein sequence ID" value="L893_g9678.t1"/>
    <property type="gene ID" value="L893_g9678"/>
</dbReference>
<evidence type="ECO:0000313" key="3">
    <source>
        <dbReference type="WBParaSite" id="L893_g9678.t1"/>
    </source>
</evidence>